<dbReference type="Gene3D" id="3.20.20.60">
    <property type="entry name" value="Phosphoenolpyruvate-binding domains"/>
    <property type="match status" value="1"/>
</dbReference>
<dbReference type="InterPro" id="IPR015813">
    <property type="entry name" value="Pyrv/PenolPyrv_kinase-like_dom"/>
</dbReference>
<sequence length="296" mass="31932">MKRTTRFKQLVLAPEILLLPGVQDALTARIAADAGFSAITCGGYATTATLLGAPDTSQLGMTEMADHYARICDAVDVPVFADADTGFGNVTNVRRTVRAYERAGVAGFFIEDQVYPKRCGHMPGKAVVPVEEMVAKLKAALDARQDPDLMIMARTDALAVNGLDDAIERGRLYREIGADMVFVEAPTSVEQMRRICAEIDAPCMANNVEGGSTPILPAAELQAIGYAVSVFPCATTYTITHAVGRLMRTLMETGSTDAARDGMLDFDAFNRFIGLPEQRKREADLQDFARSKAGGR</sequence>
<dbReference type="Pfam" id="PF13714">
    <property type="entry name" value="PEP_mutase"/>
    <property type="match status" value="1"/>
</dbReference>
<reference evidence="1 2" key="1">
    <citation type="submission" date="2020-05" db="EMBL/GenBank/DDBJ databases">
        <title>Azospirillum oleiclasticum sp. nov, a nitrogen-fixing and heavy crude oil-emulsifying bacterium isolated from the crude oil of Yumen Oilfield.</title>
        <authorList>
            <person name="Wu D."/>
            <person name="Cai M."/>
            <person name="Zhang X."/>
        </authorList>
    </citation>
    <scope>NUCLEOTIDE SEQUENCE [LARGE SCALE GENOMIC DNA]</scope>
    <source>
        <strain evidence="1 2">ROY-1-1-2</strain>
    </source>
</reference>
<dbReference type="PANTHER" id="PTHR42905:SF5">
    <property type="entry name" value="CARBOXYVINYL-CARBOXYPHOSPHONATE PHOSPHORYLMUTASE, CHLOROPLASTIC"/>
    <property type="match status" value="1"/>
</dbReference>
<evidence type="ECO:0000313" key="1">
    <source>
        <dbReference type="EMBL" id="NYZ21533.1"/>
    </source>
</evidence>
<dbReference type="Proteomes" id="UP000584642">
    <property type="component" value="Unassembled WGS sequence"/>
</dbReference>
<dbReference type="RefSeq" id="WP_180283308.1">
    <property type="nucleotide sequence ID" value="NZ_JABFDB010000012.1"/>
</dbReference>
<dbReference type="CDD" id="cd00377">
    <property type="entry name" value="ICL_PEPM"/>
    <property type="match status" value="1"/>
</dbReference>
<dbReference type="EMBL" id="JABFDB010000012">
    <property type="protein sequence ID" value="NYZ21533.1"/>
    <property type="molecule type" value="Genomic_DNA"/>
</dbReference>
<dbReference type="InterPro" id="IPR039556">
    <property type="entry name" value="ICL/PEPM"/>
</dbReference>
<dbReference type="GO" id="GO:0016829">
    <property type="term" value="F:lyase activity"/>
    <property type="evidence" value="ECO:0007669"/>
    <property type="project" value="UniProtKB-KW"/>
</dbReference>
<gene>
    <name evidence="1" type="ORF">HND93_17615</name>
</gene>
<keyword evidence="2" id="KW-1185">Reference proteome</keyword>
<dbReference type="InterPro" id="IPR040442">
    <property type="entry name" value="Pyrv_kinase-like_dom_sf"/>
</dbReference>
<dbReference type="PROSITE" id="PS00161">
    <property type="entry name" value="ISOCITRATE_LYASE"/>
    <property type="match status" value="1"/>
</dbReference>
<dbReference type="InterPro" id="IPR018523">
    <property type="entry name" value="Isocitrate_lyase_ph_CS"/>
</dbReference>
<evidence type="ECO:0000313" key="2">
    <source>
        <dbReference type="Proteomes" id="UP000584642"/>
    </source>
</evidence>
<protein>
    <submittedName>
        <fullName evidence="1">Isocitrate lyase/PEP mutase family protein</fullName>
    </submittedName>
</protein>
<comment type="caution">
    <text evidence="1">The sequence shown here is derived from an EMBL/GenBank/DDBJ whole genome shotgun (WGS) entry which is preliminary data.</text>
</comment>
<dbReference type="PANTHER" id="PTHR42905">
    <property type="entry name" value="PHOSPHOENOLPYRUVATE CARBOXYLASE"/>
    <property type="match status" value="1"/>
</dbReference>
<proteinExistence type="predicted"/>
<dbReference type="SUPFAM" id="SSF51621">
    <property type="entry name" value="Phosphoenolpyruvate/pyruvate domain"/>
    <property type="match status" value="1"/>
</dbReference>
<accession>A0ABX2TEE0</accession>
<keyword evidence="1" id="KW-0456">Lyase</keyword>
<organism evidence="1 2">
    <name type="scientific">Azospirillum oleiclasticum</name>
    <dbReference type="NCBI Taxonomy" id="2735135"/>
    <lineage>
        <taxon>Bacteria</taxon>
        <taxon>Pseudomonadati</taxon>
        <taxon>Pseudomonadota</taxon>
        <taxon>Alphaproteobacteria</taxon>
        <taxon>Rhodospirillales</taxon>
        <taxon>Azospirillaceae</taxon>
        <taxon>Azospirillum</taxon>
    </lineage>
</organism>
<name>A0ABX2TEE0_9PROT</name>